<dbReference type="RefSeq" id="XP_003007556.1">
    <property type="nucleotide sequence ID" value="XM_003007510.1"/>
</dbReference>
<dbReference type="AlphaFoldDB" id="C9SB85"/>
<keyword evidence="2" id="KW-1185">Reference proteome</keyword>
<evidence type="ECO:0000313" key="2">
    <source>
        <dbReference type="Proteomes" id="UP000008698"/>
    </source>
</evidence>
<proteinExistence type="predicted"/>
<gene>
    <name evidence="1" type="ORF">VDBG_01744</name>
</gene>
<dbReference type="GeneID" id="9535019"/>
<accession>C9SB85</accession>
<dbReference type="HOGENOM" id="CLU_2672978_0_0_1"/>
<name>C9SB85_VERA1</name>
<organism evidence="2">
    <name type="scientific">Verticillium alfalfae (strain VaMs.102 / ATCC MYA-4576 / FGSC 10136)</name>
    <name type="common">Verticillium wilt of alfalfa</name>
    <name type="synonym">Verticillium albo-atrum</name>
    <dbReference type="NCBI Taxonomy" id="526221"/>
    <lineage>
        <taxon>Eukaryota</taxon>
        <taxon>Fungi</taxon>
        <taxon>Dikarya</taxon>
        <taxon>Ascomycota</taxon>
        <taxon>Pezizomycotina</taxon>
        <taxon>Sordariomycetes</taxon>
        <taxon>Hypocreomycetidae</taxon>
        <taxon>Glomerellales</taxon>
        <taxon>Plectosphaerellaceae</taxon>
        <taxon>Verticillium</taxon>
    </lineage>
</organism>
<protein>
    <submittedName>
        <fullName evidence="1">Uncharacterized protein</fullName>
    </submittedName>
</protein>
<reference evidence="2" key="1">
    <citation type="journal article" date="2011" name="PLoS Pathog.">
        <title>Comparative genomics yields insights into niche adaptation of plant vascular wilt pathogens.</title>
        <authorList>
            <person name="Klosterman S.J."/>
            <person name="Subbarao K.V."/>
            <person name="Kang S."/>
            <person name="Veronese P."/>
            <person name="Gold S.E."/>
            <person name="Thomma B.P.H.J."/>
            <person name="Chen Z."/>
            <person name="Henrissat B."/>
            <person name="Lee Y.-H."/>
            <person name="Park J."/>
            <person name="Garcia-Pedrajas M.D."/>
            <person name="Barbara D.J."/>
            <person name="Anchieta A."/>
            <person name="de Jonge R."/>
            <person name="Santhanam P."/>
            <person name="Maruthachalam K."/>
            <person name="Atallah Z."/>
            <person name="Amyotte S.G."/>
            <person name="Paz Z."/>
            <person name="Inderbitzin P."/>
            <person name="Hayes R.J."/>
            <person name="Heiman D.I."/>
            <person name="Young S."/>
            <person name="Zeng Q."/>
            <person name="Engels R."/>
            <person name="Galagan J."/>
            <person name="Cuomo C.A."/>
            <person name="Dobinson K.F."/>
            <person name="Ma L.-J."/>
        </authorList>
    </citation>
    <scope>NUCLEOTIDE SEQUENCE [LARGE SCALE GENOMIC DNA]</scope>
    <source>
        <strain evidence="2">VaMs.102 / ATCC MYA-4576 / FGSC 10136</strain>
    </source>
</reference>
<evidence type="ECO:0000313" key="1">
    <source>
        <dbReference type="EMBL" id="EEY15635.1"/>
    </source>
</evidence>
<dbReference type="eggNOG" id="ENOG502TAE1">
    <property type="taxonomic scope" value="Eukaryota"/>
</dbReference>
<dbReference type="KEGG" id="val:VDBG_01744"/>
<dbReference type="EMBL" id="DS985215">
    <property type="protein sequence ID" value="EEY15635.1"/>
    <property type="molecule type" value="Genomic_DNA"/>
</dbReference>
<sequence length="75" mass="8067">MSLACVTMPRGTALAAVFTQHGAASIPRVAIQPCRHSVAQRIVPGARFFANLTPTLPSRNQIEAVPMNTCDVFPY</sequence>
<dbReference type="OMA" id="RVAIQPC"/>
<dbReference type="Proteomes" id="UP000008698">
    <property type="component" value="Unassembled WGS sequence"/>
</dbReference>